<organism evidence="1 2">
    <name type="scientific">Pseudomonas protegens</name>
    <dbReference type="NCBI Taxonomy" id="380021"/>
    <lineage>
        <taxon>Bacteria</taxon>
        <taxon>Pseudomonadati</taxon>
        <taxon>Pseudomonadota</taxon>
        <taxon>Gammaproteobacteria</taxon>
        <taxon>Pseudomonadales</taxon>
        <taxon>Pseudomonadaceae</taxon>
        <taxon>Pseudomonas</taxon>
    </lineage>
</organism>
<accession>A0A9Q6IIH5</accession>
<dbReference type="RefSeq" id="WP_146232910.1">
    <property type="nucleotide sequence ID" value="NZ_QJRN01000003.1"/>
</dbReference>
<comment type="caution">
    <text evidence="1">The sequence shown here is derived from an EMBL/GenBank/DDBJ whole genome shotgun (WGS) entry which is preliminary data.</text>
</comment>
<dbReference type="Proteomes" id="UP000248188">
    <property type="component" value="Unassembled WGS sequence"/>
</dbReference>
<evidence type="ECO:0000313" key="2">
    <source>
        <dbReference type="Proteomes" id="UP000248188"/>
    </source>
</evidence>
<reference evidence="1 2" key="1">
    <citation type="submission" date="2018-06" db="EMBL/GenBank/DDBJ databases">
        <title>Pseudomonas diversity within urban Lake Michigan freshwaters.</title>
        <authorList>
            <person name="Batrich M."/>
            <person name="Hatzopoulos T."/>
            <person name="Putonti C."/>
        </authorList>
    </citation>
    <scope>NUCLEOTIDE SEQUENCE [LARGE SCALE GENOMIC DNA]</scope>
    <source>
        <strain evidence="1 2">MB-090624</strain>
    </source>
</reference>
<evidence type="ECO:0000313" key="1">
    <source>
        <dbReference type="EMBL" id="PYC41261.1"/>
    </source>
</evidence>
<gene>
    <name evidence="1" type="ORF">DMX08_05780</name>
</gene>
<name>A0A9Q6IIH5_9PSED</name>
<proteinExistence type="predicted"/>
<sequence>MNPLPQRAFFVSPSVRESGGVDYLGLRQANLELMDQFMPGINNGTQWIRPYSVMCWAVWIFNQHSQTYSGELPAGQRFQRFREKIEVLFGWSHQLAGDGAYMAGNRQYSPPGNGPFTLDFKTWHRGPSWFDAVQYGPSFKPDTGLGLAWPQPDGTYGVTEAGEALARALDKGLRTLALYPWLICVEDLQGSVKQAGAVHLKWGRNWPTRQEAQIFRDEFYPPAGTAKNPRASHRECSINLIRATLQVLGSETSLPVLRRAMALLPLSDFPAEQVAGLAPTQALWRVLQLRQAQRLAFESLFGWMELHIAQGLHSSEALRDRLLSLDCIPLRAESSVQAVLEHYRALSPQAANLLEAGLQVAELDLFERIDHLQEYIDNHDEQAAGEALQLLFLVAAITQDLSACPRHSAYLDQGGQARLSLQYWARSLQRKQQISLAELVLNLIENNLLSQHFGIAAMRMTEAKPRLRISLEDQGLVSLLSGTDKAWQPRLTEDRLYSTLALMTESRLLQCRQCDETNTRLYQRADP</sequence>
<dbReference type="AlphaFoldDB" id="A0A9Q6IIH5"/>
<dbReference type="EMBL" id="QJRN01000003">
    <property type="protein sequence ID" value="PYC41261.1"/>
    <property type="molecule type" value="Genomic_DNA"/>
</dbReference>
<protein>
    <submittedName>
        <fullName evidence="1">Uncharacterized protein</fullName>
    </submittedName>
</protein>